<feature type="repeat" description="TPR" evidence="1">
    <location>
        <begin position="36"/>
        <end position="69"/>
    </location>
</feature>
<dbReference type="EMBL" id="CP039393">
    <property type="protein sequence ID" value="QCD36108.1"/>
    <property type="molecule type" value="Genomic_DNA"/>
</dbReference>
<dbReference type="OrthoDB" id="1122525at2"/>
<keyword evidence="3" id="KW-1185">Reference proteome</keyword>
<dbReference type="InterPro" id="IPR011990">
    <property type="entry name" value="TPR-like_helical_dom_sf"/>
</dbReference>
<dbReference type="KEGG" id="mgod:E7746_09565"/>
<gene>
    <name evidence="2" type="ORF">E7746_09565</name>
</gene>
<dbReference type="Proteomes" id="UP000297031">
    <property type="component" value="Chromosome"/>
</dbReference>
<dbReference type="InterPro" id="IPR019734">
    <property type="entry name" value="TPR_rpt"/>
</dbReference>
<dbReference type="AlphaFoldDB" id="A0A4P7VPT5"/>
<dbReference type="Pfam" id="PF13181">
    <property type="entry name" value="TPR_8"/>
    <property type="match status" value="1"/>
</dbReference>
<dbReference type="PROSITE" id="PS50005">
    <property type="entry name" value="TPR"/>
    <property type="match status" value="1"/>
</dbReference>
<reference evidence="2 3" key="1">
    <citation type="submission" date="2019-02" db="EMBL/GenBank/DDBJ databases">
        <title>Isolation and identification of novel species under the genus Muribaculum.</title>
        <authorList>
            <person name="Miyake S."/>
            <person name="Ding Y."/>
            <person name="Low A."/>
            <person name="Soh M."/>
            <person name="Seedorf H."/>
        </authorList>
    </citation>
    <scope>NUCLEOTIDE SEQUENCE [LARGE SCALE GENOMIC DNA]</scope>
    <source>
        <strain evidence="2 3">TLL-A4</strain>
    </source>
</reference>
<protein>
    <submittedName>
        <fullName evidence="2">Uncharacterized protein</fullName>
    </submittedName>
</protein>
<accession>A0A4P7VPT5</accession>
<sequence length="92" mass="10583">MAMEIPSEIRHLIDKNEFEAAIVGLNDAIEADLCNVACYLERARLNWKLGRRREAINDYYKAAELDPDGPARQALEHISGIMQFYNKDLYNP</sequence>
<dbReference type="Gene3D" id="1.25.40.10">
    <property type="entry name" value="Tetratricopeptide repeat domain"/>
    <property type="match status" value="1"/>
</dbReference>
<proteinExistence type="predicted"/>
<keyword evidence="1" id="KW-0802">TPR repeat</keyword>
<organism evidence="2 3">
    <name type="scientific">Muribaculum gordoncarteri</name>
    <dbReference type="NCBI Taxonomy" id="2530390"/>
    <lineage>
        <taxon>Bacteria</taxon>
        <taxon>Pseudomonadati</taxon>
        <taxon>Bacteroidota</taxon>
        <taxon>Bacteroidia</taxon>
        <taxon>Bacteroidales</taxon>
        <taxon>Muribaculaceae</taxon>
        <taxon>Muribaculum</taxon>
    </lineage>
</organism>
<dbReference type="SUPFAM" id="SSF48452">
    <property type="entry name" value="TPR-like"/>
    <property type="match status" value="1"/>
</dbReference>
<evidence type="ECO:0000256" key="1">
    <source>
        <dbReference type="PROSITE-ProRule" id="PRU00339"/>
    </source>
</evidence>
<evidence type="ECO:0000313" key="3">
    <source>
        <dbReference type="Proteomes" id="UP000297031"/>
    </source>
</evidence>
<evidence type="ECO:0000313" key="2">
    <source>
        <dbReference type="EMBL" id="QCD36108.1"/>
    </source>
</evidence>
<name>A0A4P7VPT5_9BACT</name>